<dbReference type="InterPro" id="IPR053931">
    <property type="entry name" value="RapZ_C"/>
</dbReference>
<sequence length="475" mass="54673">MKNEEKNEIIQLFEHQFQEKVETFSMLPPSGSYREYCRLGNSNRSVLGAFNADVKENTAFLSFSNHFRLKGLPVPEVFAVSSDLKKYLLEDFGNVTLFDYLSEVRESEGFSENVVAEYRKVLKVLPKIQIVAGKDVDYSVCYPREAFDKQSMMWDLNYFKYYFLKLAKVSFDEQALEDDFLTFSNYLLSAPSGYFLYRDFQSRNVMLKDGGVYFIDYQGGRRGALQYDLASLLYDGKADIPQDVRVHLYNYYINELKGYIRVNEPEFASYFNGFVLIRIMQAMGAYGFRGFYEKKEHFLKSIPYAINNLQNLLPELNFPVALPELVNVLNQLTHSETLKEIGQVSSNLTVRITSFSYKKGIPSDPSGNGGGFVFDCRALNNPGRYPEYKTLTGRDLKVQQFIEQNSEMKLFLKPVKTLVEQSVKKYLERGFSHLSVGFGCTGGQHRSVYAAEKLAAHLRNNFPVHVVLVHREQQF</sequence>
<organism evidence="3 4">
    <name type="scientific">Mariniphaga anaerophila</name>
    <dbReference type="NCBI Taxonomy" id="1484053"/>
    <lineage>
        <taxon>Bacteria</taxon>
        <taxon>Pseudomonadati</taxon>
        <taxon>Bacteroidota</taxon>
        <taxon>Bacteroidia</taxon>
        <taxon>Marinilabiliales</taxon>
        <taxon>Prolixibacteraceae</taxon>
        <taxon>Mariniphaga</taxon>
    </lineage>
</organism>
<dbReference type="EMBL" id="FQUM01000004">
    <property type="protein sequence ID" value="SHF24611.1"/>
    <property type="molecule type" value="Genomic_DNA"/>
</dbReference>
<evidence type="ECO:0000259" key="2">
    <source>
        <dbReference type="Pfam" id="PF22740"/>
    </source>
</evidence>
<dbReference type="InterPro" id="IPR011009">
    <property type="entry name" value="Kinase-like_dom_sf"/>
</dbReference>
<dbReference type="AlphaFoldDB" id="A0A1M5A2Y4"/>
<name>A0A1M5A2Y4_9BACT</name>
<evidence type="ECO:0000313" key="4">
    <source>
        <dbReference type="Proteomes" id="UP000184164"/>
    </source>
</evidence>
<dbReference type="InterPro" id="IPR005337">
    <property type="entry name" value="RapZ-like"/>
</dbReference>
<feature type="domain" description="Aminoglycoside phosphotransferase" evidence="1">
    <location>
        <begin position="58"/>
        <end position="249"/>
    </location>
</feature>
<keyword evidence="4" id="KW-1185">Reference proteome</keyword>
<reference evidence="3 4" key="1">
    <citation type="submission" date="2016-11" db="EMBL/GenBank/DDBJ databases">
        <authorList>
            <person name="Jaros S."/>
            <person name="Januszkiewicz K."/>
            <person name="Wedrychowicz H."/>
        </authorList>
    </citation>
    <scope>NUCLEOTIDE SEQUENCE [LARGE SCALE GENOMIC DNA]</scope>
    <source>
        <strain evidence="3 4">DSM 26910</strain>
    </source>
</reference>
<gene>
    <name evidence="3" type="ORF">SAMN05444274_104162</name>
</gene>
<evidence type="ECO:0000313" key="3">
    <source>
        <dbReference type="EMBL" id="SHF24611.1"/>
    </source>
</evidence>
<dbReference type="Gene3D" id="3.90.1200.10">
    <property type="match status" value="1"/>
</dbReference>
<keyword evidence="3" id="KW-0808">Transferase</keyword>
<dbReference type="Proteomes" id="UP000184164">
    <property type="component" value="Unassembled WGS sequence"/>
</dbReference>
<dbReference type="Pfam" id="PF22740">
    <property type="entry name" value="PapZ_C"/>
    <property type="match status" value="1"/>
</dbReference>
<dbReference type="GO" id="GO:0016740">
    <property type="term" value="F:transferase activity"/>
    <property type="evidence" value="ECO:0007669"/>
    <property type="project" value="UniProtKB-KW"/>
</dbReference>
<dbReference type="STRING" id="1484053.SAMN05444274_104162"/>
<dbReference type="SUPFAM" id="SSF56112">
    <property type="entry name" value="Protein kinase-like (PK-like)"/>
    <property type="match status" value="1"/>
</dbReference>
<dbReference type="InterPro" id="IPR002575">
    <property type="entry name" value="Aminoglycoside_PTrfase"/>
</dbReference>
<dbReference type="PANTHER" id="PTHR30448:SF0">
    <property type="entry name" value="RNASE ADAPTER PROTEIN RAPZ"/>
    <property type="match status" value="1"/>
</dbReference>
<protein>
    <submittedName>
        <fullName evidence="3">Phosphotransferase enzyme family protein</fullName>
    </submittedName>
</protein>
<dbReference type="Pfam" id="PF01636">
    <property type="entry name" value="APH"/>
    <property type="match status" value="1"/>
</dbReference>
<dbReference type="RefSeq" id="WP_073001170.1">
    <property type="nucleotide sequence ID" value="NZ_FQUM01000004.1"/>
</dbReference>
<dbReference type="GO" id="GO:0005524">
    <property type="term" value="F:ATP binding"/>
    <property type="evidence" value="ECO:0007669"/>
    <property type="project" value="InterPro"/>
</dbReference>
<dbReference type="PANTHER" id="PTHR30448">
    <property type="entry name" value="RNASE ADAPTER PROTEIN RAPZ"/>
    <property type="match status" value="1"/>
</dbReference>
<evidence type="ECO:0000259" key="1">
    <source>
        <dbReference type="Pfam" id="PF01636"/>
    </source>
</evidence>
<proteinExistence type="predicted"/>
<feature type="domain" description="RapZ C-terminal" evidence="2">
    <location>
        <begin position="349"/>
        <end position="473"/>
    </location>
</feature>
<accession>A0A1M5A2Y4</accession>
<dbReference type="Gene3D" id="3.30.200.20">
    <property type="entry name" value="Phosphorylase Kinase, domain 1"/>
    <property type="match status" value="1"/>
</dbReference>